<evidence type="ECO:0000313" key="10">
    <source>
        <dbReference type="EMBL" id="CAD7278258.1"/>
    </source>
</evidence>
<feature type="transmembrane region" description="Helical" evidence="8">
    <location>
        <begin position="75"/>
        <end position="95"/>
    </location>
</feature>
<evidence type="ECO:0000256" key="1">
    <source>
        <dbReference type="ARBA" id="ARBA00013260"/>
    </source>
</evidence>
<dbReference type="SMART" id="SM00558">
    <property type="entry name" value="JmjC"/>
    <property type="match status" value="1"/>
</dbReference>
<comment type="similarity">
    <text evidence="3">Belongs to the JMJD6 family.</text>
</comment>
<keyword evidence="8" id="KW-0472">Membrane</keyword>
<dbReference type="GO" id="GO:0043565">
    <property type="term" value="F:sequence-specific DNA binding"/>
    <property type="evidence" value="ECO:0007669"/>
    <property type="project" value="TreeGrafter"/>
</dbReference>
<keyword evidence="11" id="KW-1185">Reference proteome</keyword>
<sequence length="595" mass="69400">MCAWRSYGDKISKRFVHPASFKDHDLISRGAQDLKLPCEHTPRLFHEYAATSCATVVYFFELLERLTAFSEFESKIFLCLLLVIFGNTFLLMCAWRSYGDKISKRFVHPASFKDHDLISRGAQDLKLPCEHTPRLRMKLARVEEYLPYEEFWNRFLVPGVPCILSSSFTDGWKARKTWVKDGRPDIVHLRDKYGSCLVPVADLTSQYFDAHCKLDMTFGNYLDALENRKMLYLKDWHFTKDFPGENVYSVPDYFKSDWLNEYWEKELKCEDNYKFVYFGPSGSWTPLHADVFRSFSWSANVCGKKKWLLLVPGEEEKLDESQKHSVDEKMLEKVDVSYQVVIQEVGEVIFVPSNWHHVVWNLEDTISINQNWFNASNIHHVFDALRNELKRVENELEDCRGSEDWPESCQRLLKALFGMDFCDFYKLLKFIGDERSRGHGPLSDLDCVIDTLERFQCDLSDFGGIMEFRMSTGDTVKVLVQYVIVRGDLVSALKWPWGAVIAQACHAVTAVNTLFSEDDETKKYLEDMDRMHKVVLEVKDEKSLTDLAEKLSENHVKHKLWIEQPENIPTSIATRPYFKDEVQAHFKKLKLFKGT</sequence>
<dbReference type="EMBL" id="CAJPEX010001168">
    <property type="protein sequence ID" value="CAG0918410.1"/>
    <property type="molecule type" value="Genomic_DNA"/>
</dbReference>
<name>A0A7R9BQF2_9CRUS</name>
<dbReference type="Proteomes" id="UP000678499">
    <property type="component" value="Unassembled WGS sequence"/>
</dbReference>
<evidence type="ECO:0000256" key="3">
    <source>
        <dbReference type="ARBA" id="ARBA00038068"/>
    </source>
</evidence>
<dbReference type="AlphaFoldDB" id="A0A7R9BQF2"/>
<evidence type="ECO:0000256" key="6">
    <source>
        <dbReference type="ARBA" id="ARBA00082904"/>
    </source>
</evidence>
<dbReference type="InterPro" id="IPR050910">
    <property type="entry name" value="JMJD6_ArgDemeth/LysHydrox"/>
</dbReference>
<dbReference type="Pfam" id="PF02373">
    <property type="entry name" value="JmjC"/>
    <property type="match status" value="1"/>
</dbReference>
<evidence type="ECO:0000256" key="7">
    <source>
        <dbReference type="SAM" id="Coils"/>
    </source>
</evidence>
<dbReference type="PANTHER" id="PTHR12480:SF6">
    <property type="entry name" value="2-OXOGLUTARATE AND IRON-DEPENDENT OXYGENASE JMJD4"/>
    <property type="match status" value="1"/>
</dbReference>
<evidence type="ECO:0000256" key="2">
    <source>
        <dbReference type="ARBA" id="ARBA00022801"/>
    </source>
</evidence>
<dbReference type="GO" id="GO:0004045">
    <property type="term" value="F:peptidyl-tRNA hydrolase activity"/>
    <property type="evidence" value="ECO:0007669"/>
    <property type="project" value="UniProtKB-EC"/>
</dbReference>
<evidence type="ECO:0000256" key="5">
    <source>
        <dbReference type="ARBA" id="ARBA00048707"/>
    </source>
</evidence>
<dbReference type="InterPro" id="IPR002833">
    <property type="entry name" value="PTH2"/>
</dbReference>
<dbReference type="OrthoDB" id="203487at2759"/>
<organism evidence="10">
    <name type="scientific">Notodromas monacha</name>
    <dbReference type="NCBI Taxonomy" id="399045"/>
    <lineage>
        <taxon>Eukaryota</taxon>
        <taxon>Metazoa</taxon>
        <taxon>Ecdysozoa</taxon>
        <taxon>Arthropoda</taxon>
        <taxon>Crustacea</taxon>
        <taxon>Oligostraca</taxon>
        <taxon>Ostracoda</taxon>
        <taxon>Podocopa</taxon>
        <taxon>Podocopida</taxon>
        <taxon>Cypridocopina</taxon>
        <taxon>Cypridoidea</taxon>
        <taxon>Cyprididae</taxon>
        <taxon>Notodromas</taxon>
    </lineage>
</organism>
<dbReference type="Pfam" id="PF01981">
    <property type="entry name" value="PTH2"/>
    <property type="match status" value="1"/>
</dbReference>
<dbReference type="GO" id="GO:0005634">
    <property type="term" value="C:nucleus"/>
    <property type="evidence" value="ECO:0007669"/>
    <property type="project" value="TreeGrafter"/>
</dbReference>
<dbReference type="SUPFAM" id="SSF102462">
    <property type="entry name" value="Peptidyl-tRNA hydrolase II"/>
    <property type="match status" value="1"/>
</dbReference>
<dbReference type="GO" id="GO:0045905">
    <property type="term" value="P:positive regulation of translational termination"/>
    <property type="evidence" value="ECO:0007669"/>
    <property type="project" value="TreeGrafter"/>
</dbReference>
<protein>
    <recommendedName>
        <fullName evidence="1">peptidyl-tRNA hydrolase</fullName>
        <ecNumber evidence="1">3.1.1.29</ecNumber>
    </recommendedName>
    <alternativeName>
        <fullName evidence="6">Jumonji domain-containing protein 4</fullName>
    </alternativeName>
</protein>
<keyword evidence="8" id="KW-0812">Transmembrane</keyword>
<evidence type="ECO:0000313" key="11">
    <source>
        <dbReference type="Proteomes" id="UP000678499"/>
    </source>
</evidence>
<proteinExistence type="inferred from homology"/>
<feature type="domain" description="JmjC" evidence="9">
    <location>
        <begin position="239"/>
        <end position="389"/>
    </location>
</feature>
<dbReference type="PROSITE" id="PS51184">
    <property type="entry name" value="JMJC"/>
    <property type="match status" value="1"/>
</dbReference>
<gene>
    <name evidence="10" type="ORF">NMOB1V02_LOCUS5967</name>
</gene>
<accession>A0A7R9BQF2</accession>
<dbReference type="GO" id="GO:0016706">
    <property type="term" value="F:2-oxoglutarate-dependent dioxygenase activity"/>
    <property type="evidence" value="ECO:0007669"/>
    <property type="project" value="TreeGrafter"/>
</dbReference>
<keyword evidence="2" id="KW-0378">Hydrolase</keyword>
<dbReference type="InterPro" id="IPR003347">
    <property type="entry name" value="JmjC_dom"/>
</dbReference>
<evidence type="ECO:0000256" key="4">
    <source>
        <dbReference type="ARBA" id="ARBA00047762"/>
    </source>
</evidence>
<dbReference type="PANTHER" id="PTHR12480">
    <property type="entry name" value="ARGININE DEMETHYLASE AND LYSYL-HYDROXYLASE JMJD"/>
    <property type="match status" value="1"/>
</dbReference>
<dbReference type="Gene3D" id="2.60.120.650">
    <property type="entry name" value="Cupin"/>
    <property type="match status" value="1"/>
</dbReference>
<evidence type="ECO:0000256" key="8">
    <source>
        <dbReference type="SAM" id="Phobius"/>
    </source>
</evidence>
<dbReference type="EMBL" id="OA883205">
    <property type="protein sequence ID" value="CAD7278258.1"/>
    <property type="molecule type" value="Genomic_DNA"/>
</dbReference>
<evidence type="ECO:0000259" key="9">
    <source>
        <dbReference type="PROSITE" id="PS51184"/>
    </source>
</evidence>
<keyword evidence="7" id="KW-0175">Coiled coil</keyword>
<dbReference type="CDD" id="cd02429">
    <property type="entry name" value="PTH2_like"/>
    <property type="match status" value="1"/>
</dbReference>
<feature type="coiled-coil region" evidence="7">
    <location>
        <begin position="375"/>
        <end position="402"/>
    </location>
</feature>
<dbReference type="Gene3D" id="3.40.1490.10">
    <property type="entry name" value="Bit1"/>
    <property type="match status" value="1"/>
</dbReference>
<dbReference type="SUPFAM" id="SSF51197">
    <property type="entry name" value="Clavaminate synthase-like"/>
    <property type="match status" value="1"/>
</dbReference>
<comment type="catalytic activity">
    <reaction evidence="5">
        <text>an N-acyl-L-alpha-aminoacyl-tRNA + H2O = an N-acyl-L-amino acid + a tRNA + H(+)</text>
        <dbReference type="Rhea" id="RHEA:54448"/>
        <dbReference type="Rhea" id="RHEA-COMP:10123"/>
        <dbReference type="Rhea" id="RHEA-COMP:13883"/>
        <dbReference type="ChEBI" id="CHEBI:15377"/>
        <dbReference type="ChEBI" id="CHEBI:15378"/>
        <dbReference type="ChEBI" id="CHEBI:59874"/>
        <dbReference type="ChEBI" id="CHEBI:78442"/>
        <dbReference type="ChEBI" id="CHEBI:138191"/>
        <dbReference type="EC" id="3.1.1.29"/>
    </reaction>
</comment>
<keyword evidence="8" id="KW-1133">Transmembrane helix</keyword>
<dbReference type="GO" id="GO:0005737">
    <property type="term" value="C:cytoplasm"/>
    <property type="evidence" value="ECO:0007669"/>
    <property type="project" value="TreeGrafter"/>
</dbReference>
<dbReference type="InterPro" id="IPR023476">
    <property type="entry name" value="Pep_tRNA_hydro_II_dom_sf"/>
</dbReference>
<comment type="catalytic activity">
    <reaction evidence="4">
        <text>L-lysyl-[protein] + 2-oxoglutarate + O2 = 4-hydroxy-L-lysyl-[protein] + succinate + CO2</text>
        <dbReference type="Rhea" id="RHEA:57156"/>
        <dbReference type="Rhea" id="RHEA-COMP:9752"/>
        <dbReference type="Rhea" id="RHEA-COMP:15084"/>
        <dbReference type="ChEBI" id="CHEBI:15379"/>
        <dbReference type="ChEBI" id="CHEBI:16526"/>
        <dbReference type="ChEBI" id="CHEBI:16810"/>
        <dbReference type="ChEBI" id="CHEBI:29969"/>
        <dbReference type="ChEBI" id="CHEBI:30031"/>
        <dbReference type="ChEBI" id="CHEBI:141495"/>
    </reaction>
</comment>
<reference evidence="10" key="1">
    <citation type="submission" date="2020-11" db="EMBL/GenBank/DDBJ databases">
        <authorList>
            <person name="Tran Van P."/>
        </authorList>
    </citation>
    <scope>NUCLEOTIDE SEQUENCE</scope>
</reference>
<dbReference type="EC" id="3.1.1.29" evidence="1"/>